<keyword evidence="1" id="KW-0812">Transmembrane</keyword>
<dbReference type="AlphaFoldDB" id="A0A4S8M6X7"/>
<sequence length="146" mass="15296">FNVSLGTDTLFAEKLLPDTYPAPIDRCNSTCGFVQNTLKGANNNTNVICANQTANDLIACEQCMFQALVDTNQRMPDPRAGSNPVLTGYGAACTLFNFTLANATKLAIANNWDGPFGMFVPTGGLVVTVGVGAILGVSSIVLLSSM</sequence>
<evidence type="ECO:0000313" key="2">
    <source>
        <dbReference type="EMBL" id="THU97880.1"/>
    </source>
</evidence>
<dbReference type="Proteomes" id="UP000297245">
    <property type="component" value="Unassembled WGS sequence"/>
</dbReference>
<reference evidence="2 3" key="1">
    <citation type="journal article" date="2019" name="Nat. Ecol. Evol.">
        <title>Megaphylogeny resolves global patterns of mushroom evolution.</title>
        <authorList>
            <person name="Varga T."/>
            <person name="Krizsan K."/>
            <person name="Foldi C."/>
            <person name="Dima B."/>
            <person name="Sanchez-Garcia M."/>
            <person name="Sanchez-Ramirez S."/>
            <person name="Szollosi G.J."/>
            <person name="Szarkandi J.G."/>
            <person name="Papp V."/>
            <person name="Albert L."/>
            <person name="Andreopoulos W."/>
            <person name="Angelini C."/>
            <person name="Antonin V."/>
            <person name="Barry K.W."/>
            <person name="Bougher N.L."/>
            <person name="Buchanan P."/>
            <person name="Buyck B."/>
            <person name="Bense V."/>
            <person name="Catcheside P."/>
            <person name="Chovatia M."/>
            <person name="Cooper J."/>
            <person name="Damon W."/>
            <person name="Desjardin D."/>
            <person name="Finy P."/>
            <person name="Geml J."/>
            <person name="Haridas S."/>
            <person name="Hughes K."/>
            <person name="Justo A."/>
            <person name="Karasinski D."/>
            <person name="Kautmanova I."/>
            <person name="Kiss B."/>
            <person name="Kocsube S."/>
            <person name="Kotiranta H."/>
            <person name="LaButti K.M."/>
            <person name="Lechner B.E."/>
            <person name="Liimatainen K."/>
            <person name="Lipzen A."/>
            <person name="Lukacs Z."/>
            <person name="Mihaltcheva S."/>
            <person name="Morgado L.N."/>
            <person name="Niskanen T."/>
            <person name="Noordeloos M.E."/>
            <person name="Ohm R.A."/>
            <person name="Ortiz-Santana B."/>
            <person name="Ovrebo C."/>
            <person name="Racz N."/>
            <person name="Riley R."/>
            <person name="Savchenko A."/>
            <person name="Shiryaev A."/>
            <person name="Soop K."/>
            <person name="Spirin V."/>
            <person name="Szebenyi C."/>
            <person name="Tomsovsky M."/>
            <person name="Tulloss R.E."/>
            <person name="Uehling J."/>
            <person name="Grigoriev I.V."/>
            <person name="Vagvolgyi C."/>
            <person name="Papp T."/>
            <person name="Martin F.M."/>
            <person name="Miettinen O."/>
            <person name="Hibbett D.S."/>
            <person name="Nagy L.G."/>
        </authorList>
    </citation>
    <scope>NUCLEOTIDE SEQUENCE [LARGE SCALE GENOMIC DNA]</scope>
    <source>
        <strain evidence="2 3">CBS 962.96</strain>
    </source>
</reference>
<proteinExistence type="predicted"/>
<dbReference type="EMBL" id="ML179147">
    <property type="protein sequence ID" value="THU97880.1"/>
    <property type="molecule type" value="Genomic_DNA"/>
</dbReference>
<feature type="non-terminal residue" evidence="2">
    <location>
        <position position="1"/>
    </location>
</feature>
<evidence type="ECO:0000256" key="1">
    <source>
        <dbReference type="SAM" id="Phobius"/>
    </source>
</evidence>
<keyword evidence="3" id="KW-1185">Reference proteome</keyword>
<organism evidence="2 3">
    <name type="scientific">Dendrothele bispora (strain CBS 962.96)</name>
    <dbReference type="NCBI Taxonomy" id="1314807"/>
    <lineage>
        <taxon>Eukaryota</taxon>
        <taxon>Fungi</taxon>
        <taxon>Dikarya</taxon>
        <taxon>Basidiomycota</taxon>
        <taxon>Agaricomycotina</taxon>
        <taxon>Agaricomycetes</taxon>
        <taxon>Agaricomycetidae</taxon>
        <taxon>Agaricales</taxon>
        <taxon>Agaricales incertae sedis</taxon>
        <taxon>Dendrothele</taxon>
    </lineage>
</organism>
<evidence type="ECO:0000313" key="3">
    <source>
        <dbReference type="Proteomes" id="UP000297245"/>
    </source>
</evidence>
<dbReference type="OrthoDB" id="2953532at2759"/>
<keyword evidence="1" id="KW-0472">Membrane</keyword>
<feature type="transmembrane region" description="Helical" evidence="1">
    <location>
        <begin position="119"/>
        <end position="143"/>
    </location>
</feature>
<accession>A0A4S8M6X7</accession>
<gene>
    <name evidence="2" type="ORF">K435DRAFT_661956</name>
</gene>
<name>A0A4S8M6X7_DENBC</name>
<keyword evidence="1" id="KW-1133">Transmembrane helix</keyword>
<protein>
    <submittedName>
        <fullName evidence="2">Uncharacterized protein</fullName>
    </submittedName>
</protein>